<keyword evidence="3" id="KW-1185">Reference proteome</keyword>
<dbReference type="EMBL" id="CP081495">
    <property type="protein sequence ID" value="UYW00761.1"/>
    <property type="molecule type" value="Genomic_DNA"/>
</dbReference>
<gene>
    <name evidence="2" type="ORF">K5I29_09565</name>
</gene>
<feature type="signal peptide" evidence="1">
    <location>
        <begin position="1"/>
        <end position="20"/>
    </location>
</feature>
<reference evidence="2" key="1">
    <citation type="submission" date="2021-08" db="EMBL/GenBank/DDBJ databases">
        <title>Flavobacterium sp. strain CC-SYL302.</title>
        <authorList>
            <person name="Lin S.-Y."/>
            <person name="Lee T.-H."/>
            <person name="Young C.-C."/>
        </authorList>
    </citation>
    <scope>NUCLEOTIDE SEQUENCE</scope>
    <source>
        <strain evidence="2">CC-SYL302</strain>
    </source>
</reference>
<keyword evidence="1" id="KW-0732">Signal</keyword>
<evidence type="ECO:0000313" key="3">
    <source>
        <dbReference type="Proteomes" id="UP001163328"/>
    </source>
</evidence>
<dbReference type="RefSeq" id="WP_264432851.1">
    <property type="nucleotide sequence ID" value="NZ_CP081495.1"/>
</dbReference>
<evidence type="ECO:0000313" key="2">
    <source>
        <dbReference type="EMBL" id="UYW00761.1"/>
    </source>
</evidence>
<dbReference type="Proteomes" id="UP001163328">
    <property type="component" value="Chromosome"/>
</dbReference>
<accession>A0ABY6LWW0</accession>
<protein>
    <submittedName>
        <fullName evidence="2">Gliding motility protein RemB</fullName>
    </submittedName>
</protein>
<organism evidence="2 3">
    <name type="scientific">Flavobacterium agricola</name>
    <dbReference type="NCBI Taxonomy" id="2870839"/>
    <lineage>
        <taxon>Bacteria</taxon>
        <taxon>Pseudomonadati</taxon>
        <taxon>Bacteroidota</taxon>
        <taxon>Flavobacteriia</taxon>
        <taxon>Flavobacteriales</taxon>
        <taxon>Flavobacteriaceae</taxon>
        <taxon>Flavobacterium</taxon>
    </lineage>
</organism>
<dbReference type="InterPro" id="IPR038636">
    <property type="entry name" value="Wzi_sf"/>
</dbReference>
<evidence type="ECO:0000256" key="1">
    <source>
        <dbReference type="SAM" id="SignalP"/>
    </source>
</evidence>
<proteinExistence type="predicted"/>
<sequence>MNTKSLIVLLTTLLTSVLFAQQSYKQQVPLFPSCESTPTEACFYNTMQNFIFHNFKVPEKEVVSNYRGTIYALVQIDTLGKFNSTYIDAETNELREATQQVINALPTVKPYEVNGVKKTFRYSLRINIPLQSVSNHDTQANLLGQTSESSVSFANGNKGLNEVESIKTQKYNNEIFTSDLDIPFTHLYYNEFDPMVNQVGANFHTASKPFLYKDVAKYYDFEKRYNEIKLNKYSWLGRKIFNENLVAVKGNNYWFLIDFSVDLRLGKDVNSDQDYTYTNTRLFKVSGQLGKQVSFTTTVFESQARYADYVTQYAESIRPDGGNPAIIPGIGIAKRFKTDAFDVPSAHANITYTPSEFFDFQLGYGRNFIGDGYRSLIISDVASPYPYFKINTKFWKIKYTNTFMWLKDPSREATVDATYATKYMANHYLSWNVNNRLNLGLFETVIWQNTNNRGFDMNFINPIIFYRSVEFNSSSRTGNAALGLTGKYKFSNSINMYGQLFLDEFSLSDMTNGSNSWKNKYAYQIGAKYYNAFKVKNLMLQLEYNSVRPYTYSHSRVITNYAQNNQSMGHLWGANFREVIAIANYYKGRWFANAKLVYGVKGFDFGTDATAINYGSNINISYDYNRYRDNDVKIGQGNKTHLFNGELQAGYLVNPSLNLKLFGSVIYRDFSPLESTVSTPKGNTTWFQVGLRTDLFNWYTDY</sequence>
<name>A0ABY6LWW0_9FLAO</name>
<feature type="chain" id="PRO_5045386580" evidence="1">
    <location>
        <begin position="21"/>
        <end position="702"/>
    </location>
</feature>
<dbReference type="Gene3D" id="2.40.160.130">
    <property type="entry name" value="Capsule assembly protein Wzi"/>
    <property type="match status" value="1"/>
</dbReference>